<accession>A0ABS8S8J4</accession>
<comment type="caution">
    <text evidence="1">The sequence shown here is derived from an EMBL/GenBank/DDBJ whole genome shotgun (WGS) entry which is preliminary data.</text>
</comment>
<proteinExistence type="predicted"/>
<name>A0ABS8S8J4_DATST</name>
<organism evidence="1 2">
    <name type="scientific">Datura stramonium</name>
    <name type="common">Jimsonweed</name>
    <name type="synonym">Common thornapple</name>
    <dbReference type="NCBI Taxonomy" id="4076"/>
    <lineage>
        <taxon>Eukaryota</taxon>
        <taxon>Viridiplantae</taxon>
        <taxon>Streptophyta</taxon>
        <taxon>Embryophyta</taxon>
        <taxon>Tracheophyta</taxon>
        <taxon>Spermatophyta</taxon>
        <taxon>Magnoliopsida</taxon>
        <taxon>eudicotyledons</taxon>
        <taxon>Gunneridae</taxon>
        <taxon>Pentapetalae</taxon>
        <taxon>asterids</taxon>
        <taxon>lamiids</taxon>
        <taxon>Solanales</taxon>
        <taxon>Solanaceae</taxon>
        <taxon>Solanoideae</taxon>
        <taxon>Datureae</taxon>
        <taxon>Datura</taxon>
    </lineage>
</organism>
<keyword evidence="2" id="KW-1185">Reference proteome</keyword>
<reference evidence="1 2" key="1">
    <citation type="journal article" date="2021" name="BMC Genomics">
        <title>Datura genome reveals duplications of psychoactive alkaloid biosynthetic genes and high mutation rate following tissue culture.</title>
        <authorList>
            <person name="Rajewski A."/>
            <person name="Carter-House D."/>
            <person name="Stajich J."/>
            <person name="Litt A."/>
        </authorList>
    </citation>
    <scope>NUCLEOTIDE SEQUENCE [LARGE SCALE GENOMIC DNA]</scope>
    <source>
        <strain evidence="1">AR-01</strain>
    </source>
</reference>
<evidence type="ECO:0000313" key="1">
    <source>
        <dbReference type="EMBL" id="MCD7455153.1"/>
    </source>
</evidence>
<dbReference type="Proteomes" id="UP000823775">
    <property type="component" value="Unassembled WGS sequence"/>
</dbReference>
<protein>
    <submittedName>
        <fullName evidence="1">LRR receptor-like serine/threonine-protein kinase fls2</fullName>
    </submittedName>
</protein>
<dbReference type="EMBL" id="JACEIK010000330">
    <property type="protein sequence ID" value="MCD7455153.1"/>
    <property type="molecule type" value="Genomic_DNA"/>
</dbReference>
<gene>
    <name evidence="1" type="primary">FLS2_9</name>
    <name evidence="1" type="ORF">HAX54_027229</name>
</gene>
<sequence length="106" mass="11930">MEAHVSDFGTARILGIYLQDGSSISSASAFEGTIGYMAPVVVPFTLLEEKYPKNYPMEKSRRYLTASSTKHMTESNLCSHTTFVWSPLVRILEDYWICDLPSGKEE</sequence>
<evidence type="ECO:0000313" key="2">
    <source>
        <dbReference type="Proteomes" id="UP000823775"/>
    </source>
</evidence>